<reference evidence="1 2" key="2">
    <citation type="submission" date="2018-11" db="EMBL/GenBank/DDBJ databases">
        <authorList>
            <consortium name="Pathogen Informatics"/>
        </authorList>
    </citation>
    <scope>NUCLEOTIDE SEQUENCE [LARGE SCALE GENOMIC DNA]</scope>
</reference>
<dbReference type="Proteomes" id="UP000278807">
    <property type="component" value="Unassembled WGS sequence"/>
</dbReference>
<evidence type="ECO:0000313" key="1">
    <source>
        <dbReference type="EMBL" id="VDO02378.1"/>
    </source>
</evidence>
<reference evidence="3" key="1">
    <citation type="submission" date="2017-02" db="UniProtKB">
        <authorList>
            <consortium name="WormBaseParasite"/>
        </authorList>
    </citation>
    <scope>IDENTIFICATION</scope>
</reference>
<proteinExistence type="predicted"/>
<dbReference type="WBParaSite" id="HNAJ_0000652201-mRNA-1">
    <property type="protein sequence ID" value="HNAJ_0000652201-mRNA-1"/>
    <property type="gene ID" value="HNAJ_0000652201"/>
</dbReference>
<evidence type="ECO:0000313" key="3">
    <source>
        <dbReference type="WBParaSite" id="HNAJ_0000652201-mRNA-1"/>
    </source>
</evidence>
<keyword evidence="2" id="KW-1185">Reference proteome</keyword>
<evidence type="ECO:0000313" key="2">
    <source>
        <dbReference type="Proteomes" id="UP000278807"/>
    </source>
</evidence>
<name>A0A0R3THI1_RODNA</name>
<gene>
    <name evidence="1" type="ORF">HNAJ_LOCUS6518</name>
</gene>
<dbReference type="EMBL" id="UZAE01007305">
    <property type="protein sequence ID" value="VDO02378.1"/>
    <property type="molecule type" value="Genomic_DNA"/>
</dbReference>
<dbReference type="AlphaFoldDB" id="A0A0R3THI1"/>
<accession>A0A0R3THI1</accession>
<organism evidence="3">
    <name type="scientific">Rodentolepis nana</name>
    <name type="common">Dwarf tapeworm</name>
    <name type="synonym">Hymenolepis nana</name>
    <dbReference type="NCBI Taxonomy" id="102285"/>
    <lineage>
        <taxon>Eukaryota</taxon>
        <taxon>Metazoa</taxon>
        <taxon>Spiralia</taxon>
        <taxon>Lophotrochozoa</taxon>
        <taxon>Platyhelminthes</taxon>
        <taxon>Cestoda</taxon>
        <taxon>Eucestoda</taxon>
        <taxon>Cyclophyllidea</taxon>
        <taxon>Hymenolepididae</taxon>
        <taxon>Rodentolepis</taxon>
    </lineage>
</organism>
<protein>
    <submittedName>
        <fullName evidence="3">Reverse transcriptase</fullName>
    </submittedName>
</protein>
<sequence>MDPVENTWKLLKKTLAPQFQIVVIPQCDEKRGIAAPTVVKRLTELCLRSLHFHVDLRYWIVDGSRADGKLFVQILDCRKREREVLLLHDSLRRLPSTAEPRLPSLHCSSRSTMQITEEALKTAFVESAA</sequence>